<reference evidence="1 2" key="1">
    <citation type="journal article" date="2015" name="Genome Announc.">
        <title>Whole-Genome Sequence of Leptospira interrogans Serovar Hardjo Subtype Hardjoprajitno Strain Norma, Isolated from Cattle in a Leptospirosis Outbreak in Brazil.</title>
        <authorList>
            <person name="Cosate M.R."/>
            <person name="Soares S.C."/>
            <person name="Mendes T.A."/>
            <person name="Raittz R.T."/>
            <person name="Moreira E.C."/>
            <person name="Leite R."/>
            <person name="Fernandes G.R."/>
            <person name="Haddad J.P."/>
            <person name="Ortega J.M."/>
        </authorList>
    </citation>
    <scope>NUCLEOTIDE SEQUENCE [LARGE SCALE GENOMIC DNA]</scope>
    <source>
        <strain evidence="1 2">Norma</strain>
    </source>
</reference>
<sequence>MEFFNNSNNEIIKMTMIGFFSNFKTDFLSQDEFLAKFKLC</sequence>
<dbReference type="AlphaFoldDB" id="A0A0M4MTB7"/>
<dbReference type="EMBL" id="CP012603">
    <property type="protein sequence ID" value="ALE39020.1"/>
    <property type="molecule type" value="Genomic_DNA"/>
</dbReference>
<dbReference type="PATRIC" id="fig|1279460.3.peg.1844"/>
<evidence type="ECO:0000313" key="1">
    <source>
        <dbReference type="EMBL" id="ALE39020.1"/>
    </source>
</evidence>
<name>A0A0M4MTB7_LEPIR</name>
<evidence type="ECO:0000313" key="2">
    <source>
        <dbReference type="Proteomes" id="UP000056502"/>
    </source>
</evidence>
<accession>A0A0M4MTB7</accession>
<proteinExistence type="predicted"/>
<protein>
    <submittedName>
        <fullName evidence="1">Uncharacterized protein</fullName>
    </submittedName>
</protein>
<dbReference type="Proteomes" id="UP000056502">
    <property type="component" value="Chromosome I"/>
</dbReference>
<organism evidence="1">
    <name type="scientific">Leptospira interrogans serovar Hardjo str. Norma</name>
    <dbReference type="NCBI Taxonomy" id="1279460"/>
    <lineage>
        <taxon>Bacteria</taxon>
        <taxon>Pseudomonadati</taxon>
        <taxon>Spirochaetota</taxon>
        <taxon>Spirochaetia</taxon>
        <taxon>Leptospirales</taxon>
        <taxon>Leptospiraceae</taxon>
        <taxon>Leptospira</taxon>
    </lineage>
</organism>
<gene>
    <name evidence="1" type="ORF">G436_1830</name>
</gene>